<dbReference type="SMART" id="SM00089">
    <property type="entry name" value="PKD"/>
    <property type="match status" value="1"/>
</dbReference>
<proteinExistence type="predicted"/>
<keyword evidence="4" id="KW-1185">Reference proteome</keyword>
<dbReference type="InterPro" id="IPR013783">
    <property type="entry name" value="Ig-like_fold"/>
</dbReference>
<evidence type="ECO:0000313" key="3">
    <source>
        <dbReference type="EMBL" id="MDV4342276.1"/>
    </source>
</evidence>
<dbReference type="CDD" id="cd14256">
    <property type="entry name" value="Dockerin_I"/>
    <property type="match status" value="1"/>
</dbReference>
<dbReference type="Pfam" id="PF18911">
    <property type="entry name" value="PKD_4"/>
    <property type="match status" value="1"/>
</dbReference>
<evidence type="ECO:0000259" key="1">
    <source>
        <dbReference type="PROSITE" id="PS50093"/>
    </source>
</evidence>
<evidence type="ECO:0000259" key="2">
    <source>
        <dbReference type="PROSITE" id="PS51766"/>
    </source>
</evidence>
<dbReference type="InterPro" id="IPR000601">
    <property type="entry name" value="PKD_dom"/>
</dbReference>
<gene>
    <name evidence="3" type="ORF">HL657_03635</name>
</gene>
<dbReference type="Proteomes" id="UP001273768">
    <property type="component" value="Unassembled WGS sequence"/>
</dbReference>
<feature type="domain" description="Dockerin" evidence="2">
    <location>
        <begin position="194"/>
        <end position="265"/>
    </location>
</feature>
<dbReference type="InterPro" id="IPR036439">
    <property type="entry name" value="Dockerin_dom_sf"/>
</dbReference>
<dbReference type="SUPFAM" id="SSF49299">
    <property type="entry name" value="PKD domain"/>
    <property type="match status" value="1"/>
</dbReference>
<dbReference type="InterPro" id="IPR035986">
    <property type="entry name" value="PKD_dom_sf"/>
</dbReference>
<dbReference type="CDD" id="cd00146">
    <property type="entry name" value="PKD"/>
    <property type="match status" value="1"/>
</dbReference>
<dbReference type="PROSITE" id="PS51766">
    <property type="entry name" value="DOCKERIN"/>
    <property type="match status" value="1"/>
</dbReference>
<organism evidence="3 4">
    <name type="scientific">Methanoculleus nereidis</name>
    <dbReference type="NCBI Taxonomy" id="2735141"/>
    <lineage>
        <taxon>Archaea</taxon>
        <taxon>Methanobacteriati</taxon>
        <taxon>Methanobacteriota</taxon>
        <taxon>Stenosarchaea group</taxon>
        <taxon>Methanomicrobia</taxon>
        <taxon>Methanomicrobiales</taxon>
        <taxon>Methanomicrobiaceae</taxon>
        <taxon>Methanoculleus</taxon>
    </lineage>
</organism>
<dbReference type="Gene3D" id="2.60.40.10">
    <property type="entry name" value="Immunoglobulins"/>
    <property type="match status" value="1"/>
</dbReference>
<evidence type="ECO:0000313" key="4">
    <source>
        <dbReference type="Proteomes" id="UP001273768"/>
    </source>
</evidence>
<dbReference type="InterPro" id="IPR016134">
    <property type="entry name" value="Dockerin_dom"/>
</dbReference>
<comment type="caution">
    <text evidence="3">The sequence shown here is derived from an EMBL/GenBank/DDBJ whole genome shotgun (WGS) entry which is preliminary data.</text>
</comment>
<dbReference type="SUPFAM" id="SSF63446">
    <property type="entry name" value="Type I dockerin domain"/>
    <property type="match status" value="1"/>
</dbReference>
<dbReference type="InterPro" id="IPR022409">
    <property type="entry name" value="PKD/Chitinase_dom"/>
</dbReference>
<dbReference type="Gene3D" id="1.10.1330.10">
    <property type="entry name" value="Dockerin domain"/>
    <property type="match status" value="1"/>
</dbReference>
<feature type="domain" description="PKD" evidence="1">
    <location>
        <begin position="117"/>
        <end position="178"/>
    </location>
</feature>
<name>A0ABU3Z0D4_9EURY</name>
<sequence length="267" mass="28227">MWVRRILVILLLFALAGPVSAVPLLPAEFWGSVTVDGSPAPAGTVITARIDDRDCGSLTLETAGVYGGEALFNERLIVGGEEGDAGKAIVFLVNGMSAGTAVYTPGTSTRFDLVVMSGVAFSADVTAGPVPLTVRFTDITTENPSSWYWSFGDGGTSIEQHPVHTYTLPGNYTVTLSVDGGLLTATRPGYIRATPVLFGDANDDGEVDQADTLLVLQEVVGLKDMPGPGTEEFRKTDVHTNGVIDVGDALFIAQYNVGLRDIWFALL</sequence>
<dbReference type="EMBL" id="JABFFQ010000001">
    <property type="protein sequence ID" value="MDV4342276.1"/>
    <property type="molecule type" value="Genomic_DNA"/>
</dbReference>
<dbReference type="PROSITE" id="PS50093">
    <property type="entry name" value="PKD"/>
    <property type="match status" value="1"/>
</dbReference>
<protein>
    <submittedName>
        <fullName evidence="3">PKD domain-containing protein</fullName>
    </submittedName>
</protein>
<reference evidence="3 4" key="1">
    <citation type="submission" date="2020-05" db="EMBL/GenBank/DDBJ databases">
        <title>Isolation and characterization of methanoarchaea from a cold seep at offshore SW Taiwan.</title>
        <authorList>
            <person name="Chen Y.-W."/>
            <person name="Chen S.-C."/>
            <person name="Lai M.-C."/>
        </authorList>
    </citation>
    <scope>NUCLEOTIDE SEQUENCE [LARGE SCALE GENOMIC DNA]</scope>
    <source>
        <strain evidence="3 4">YWC-01</strain>
    </source>
</reference>
<accession>A0ABU3Z0D4</accession>
<dbReference type="RefSeq" id="WP_292382519.1">
    <property type="nucleotide sequence ID" value="NZ_JABFFQ010000001.1"/>
</dbReference>